<accession>A0ABS9BI44</accession>
<comment type="caution">
    <text evidence="3">The sequence shown here is derived from an EMBL/GenBank/DDBJ whole genome shotgun (WGS) entry which is preliminary data.</text>
</comment>
<evidence type="ECO:0000313" key="4">
    <source>
        <dbReference type="Proteomes" id="UP001200145"/>
    </source>
</evidence>
<feature type="domain" description="Putative collagen-binding" evidence="1">
    <location>
        <begin position="368"/>
        <end position="459"/>
    </location>
</feature>
<gene>
    <name evidence="3" type="ORF">L0U88_09710</name>
</gene>
<keyword evidence="4" id="KW-1185">Reference proteome</keyword>
<dbReference type="InterPro" id="IPR024749">
    <property type="entry name" value="Collagen-bd_put"/>
</dbReference>
<evidence type="ECO:0000259" key="1">
    <source>
        <dbReference type="Pfam" id="PF12904"/>
    </source>
</evidence>
<keyword evidence="3" id="KW-0378">Hydrolase</keyword>
<dbReference type="Proteomes" id="UP001200145">
    <property type="component" value="Unassembled WGS sequence"/>
</dbReference>
<dbReference type="SUPFAM" id="SSF51445">
    <property type="entry name" value="(Trans)glycosidases"/>
    <property type="match status" value="1"/>
</dbReference>
<dbReference type="PANTHER" id="PTHR37836:SF3">
    <property type="entry name" value="ENDOGLUCANASE"/>
    <property type="match status" value="1"/>
</dbReference>
<dbReference type="InterPro" id="IPR017853">
    <property type="entry name" value="GH"/>
</dbReference>
<reference evidence="3 4" key="1">
    <citation type="submission" date="2022-01" db="EMBL/GenBank/DDBJ databases">
        <title>Flavihumibacter sp. nov., isolated from sediment of a river.</title>
        <authorList>
            <person name="Liu H."/>
        </authorList>
    </citation>
    <scope>NUCLEOTIDE SEQUENCE [LARGE SCALE GENOMIC DNA]</scope>
    <source>
        <strain evidence="3 4">RY-1</strain>
    </source>
</reference>
<evidence type="ECO:0000259" key="2">
    <source>
        <dbReference type="Pfam" id="PF13204"/>
    </source>
</evidence>
<dbReference type="RefSeq" id="WP_234865851.1">
    <property type="nucleotide sequence ID" value="NZ_JAKEVY010000002.1"/>
</dbReference>
<dbReference type="InterPro" id="IPR025277">
    <property type="entry name" value="Apiosidase-like_cat_dom"/>
</dbReference>
<dbReference type="Pfam" id="PF13204">
    <property type="entry name" value="Apiosidase"/>
    <property type="match status" value="1"/>
</dbReference>
<dbReference type="GO" id="GO:0016787">
    <property type="term" value="F:hydrolase activity"/>
    <property type="evidence" value="ECO:0007669"/>
    <property type="project" value="UniProtKB-KW"/>
</dbReference>
<protein>
    <submittedName>
        <fullName evidence="3">Glycoside hydrolase family 140 protein</fullName>
    </submittedName>
</protein>
<name>A0ABS9BI44_9BACT</name>
<dbReference type="Pfam" id="PF12904">
    <property type="entry name" value="Collagen_bind_2"/>
    <property type="match status" value="1"/>
</dbReference>
<feature type="domain" description="Apiosidase-like catalytic" evidence="2">
    <location>
        <begin position="35"/>
        <end position="363"/>
    </location>
</feature>
<dbReference type="PANTHER" id="PTHR37836">
    <property type="entry name" value="LMO1036 PROTEIN"/>
    <property type="match status" value="1"/>
</dbReference>
<proteinExistence type="predicted"/>
<dbReference type="EMBL" id="JAKEVY010000002">
    <property type="protein sequence ID" value="MCF1714900.1"/>
    <property type="molecule type" value="Genomic_DNA"/>
</dbReference>
<sequence>MNKIQYPILLLVAVLLSIPCFSQHQWKHGRLRVSADAHYLETTNGRPFFWLGDTGWELFHRLSFEEIVQYLNDRHKKGFNVIQAVVLAEHDGLTKANRYSALPLFQNDPLKPNPKYFQLIDTTIRMAAEIDMFVALLPTWGDKVSKEWGKGPVIFNERNAYLYGKWLGNRYRNDENIIWMLGGDRLPVKDSNDFRPIWRAMARGIQEATDYKAFITYHISGGESTSKYLHKETWLNMNTVQSGHGSGHDVPVWKWIERDFNLPSPKPTMDAEPNYEDHPVDPWPKWDEKKGYFTEYDVRKQSYRSVFAGGCGVTYGHHGVWQFYSEREEPITYADWSWTAGMDRPGAYQVGYLRKIIESRPYLGRVYDPKMIVEGQSMKNSEFITAFRGKDNDFAMIYMPVGKTIKVDTRFMKSSDIKIWFVDPRIGHVVRGISTYRKDVLEIKPPTLGVGQDWVIVLDNPDSQYRPPME</sequence>
<organism evidence="3 4">
    <name type="scientific">Flavihumibacter fluminis</name>
    <dbReference type="NCBI Taxonomy" id="2909236"/>
    <lineage>
        <taxon>Bacteria</taxon>
        <taxon>Pseudomonadati</taxon>
        <taxon>Bacteroidota</taxon>
        <taxon>Chitinophagia</taxon>
        <taxon>Chitinophagales</taxon>
        <taxon>Chitinophagaceae</taxon>
        <taxon>Flavihumibacter</taxon>
    </lineage>
</organism>
<evidence type="ECO:0000313" key="3">
    <source>
        <dbReference type="EMBL" id="MCF1714900.1"/>
    </source>
</evidence>
<dbReference type="Gene3D" id="3.20.20.80">
    <property type="entry name" value="Glycosidases"/>
    <property type="match status" value="1"/>
</dbReference>